<reference evidence="1 2" key="1">
    <citation type="submission" date="2017-04" db="EMBL/GenBank/DDBJ databases">
        <authorList>
            <person name="Afonso C.L."/>
            <person name="Miller P.J."/>
            <person name="Scott M.A."/>
            <person name="Spackman E."/>
            <person name="Goraichik I."/>
            <person name="Dimitrov K.M."/>
            <person name="Suarez D.L."/>
            <person name="Swayne D.E."/>
        </authorList>
    </citation>
    <scope>NUCLEOTIDE SEQUENCE [LARGE SCALE GENOMIC DNA]</scope>
    <source>
        <strain evidence="1 2">DSM 12816</strain>
    </source>
</reference>
<dbReference type="InterPro" id="IPR024042">
    <property type="entry name" value="TM1646-like_dom_sf"/>
</dbReference>
<organism evidence="1 2">
    <name type="scientific">Papillibacter cinnamivorans DSM 12816</name>
    <dbReference type="NCBI Taxonomy" id="1122930"/>
    <lineage>
        <taxon>Bacteria</taxon>
        <taxon>Bacillati</taxon>
        <taxon>Bacillota</taxon>
        <taxon>Clostridia</taxon>
        <taxon>Eubacteriales</taxon>
        <taxon>Oscillospiraceae</taxon>
        <taxon>Papillibacter</taxon>
    </lineage>
</organism>
<proteinExistence type="predicted"/>
<gene>
    <name evidence="1" type="ORF">SAMN02745168_0393</name>
</gene>
<dbReference type="AlphaFoldDB" id="A0A1W1YGM9"/>
<dbReference type="Gene3D" id="1.20.120.490">
    <property type="entry name" value="Hypothetical protein TM1646-like domain"/>
    <property type="match status" value="1"/>
</dbReference>
<accession>A0A1W1YGM9</accession>
<evidence type="ECO:0008006" key="3">
    <source>
        <dbReference type="Google" id="ProtNLM"/>
    </source>
</evidence>
<dbReference type="EMBL" id="FWXW01000001">
    <property type="protein sequence ID" value="SMC35296.1"/>
    <property type="molecule type" value="Genomic_DNA"/>
</dbReference>
<evidence type="ECO:0000313" key="2">
    <source>
        <dbReference type="Proteomes" id="UP000192790"/>
    </source>
</evidence>
<name>A0A1W1YGM9_9FIRM</name>
<dbReference type="OrthoDB" id="1680946at2"/>
<dbReference type="SUPFAM" id="SSF158397">
    <property type="entry name" value="TM1646-like"/>
    <property type="match status" value="1"/>
</dbReference>
<dbReference type="Pfam" id="PF03885">
    <property type="entry name" value="DUF327"/>
    <property type="match status" value="1"/>
</dbReference>
<protein>
    <recommendedName>
        <fullName evidence="3">DUF327 domain-containing protein</fullName>
    </recommendedName>
</protein>
<dbReference type="STRING" id="1122930.SAMN02745168_0393"/>
<sequence>MKVKYAERTDRGMEAGPTVVRKREASFREPSFDHQYREEGRRQLEEHLEDLKNRLEQQGNILARKADIGELSRYRTLISEILCEVVGNAYAFQKENAFDKRGRHFVYATVRKIDEKLEELGREILRENRDEIEILAKIDDIRGLLLDILS</sequence>
<keyword evidence="2" id="KW-1185">Reference proteome</keyword>
<evidence type="ECO:0000313" key="1">
    <source>
        <dbReference type="EMBL" id="SMC35296.1"/>
    </source>
</evidence>
<dbReference type="RefSeq" id="WP_084233042.1">
    <property type="nucleotide sequence ID" value="NZ_FWXW01000001.1"/>
</dbReference>
<dbReference type="InterPro" id="IPR005585">
    <property type="entry name" value="DUF327"/>
</dbReference>
<dbReference type="Proteomes" id="UP000192790">
    <property type="component" value="Unassembled WGS sequence"/>
</dbReference>